<comment type="similarity">
    <text evidence="3 10">Belongs to the glycosyltransferase 39 family.</text>
</comment>
<dbReference type="AlphaFoldDB" id="A0A3N6RBU4"/>
<feature type="transmembrane region" description="Helical" evidence="10">
    <location>
        <begin position="181"/>
        <end position="198"/>
    </location>
</feature>
<gene>
    <name evidence="13" type="ORF">D5R40_20620</name>
</gene>
<keyword evidence="14" id="KW-1185">Reference proteome</keyword>
<comment type="caution">
    <text evidence="13">The sequence shown here is derived from an EMBL/GenBank/DDBJ whole genome shotgun (WGS) entry which is preliminary data.</text>
</comment>
<keyword evidence="8 10" id="KW-0472">Membrane</keyword>
<evidence type="ECO:0000256" key="8">
    <source>
        <dbReference type="ARBA" id="ARBA00023136"/>
    </source>
</evidence>
<protein>
    <recommendedName>
        <fullName evidence="9 10">Polyprenol-phosphate-mannose--protein mannosyltransferase</fullName>
        <ecNumber evidence="10">2.4.1.-</ecNumber>
    </recommendedName>
</protein>
<reference evidence="13 14" key="1">
    <citation type="journal article" date="2018" name="ACS Chem. Biol.">
        <title>Ketoreductase domain dysfunction expands chemodiversity: malyngamide biosynthesis in the cyanobacterium Okeania hirsuta.</title>
        <authorList>
            <person name="Moss N.A."/>
            <person name="Leao T."/>
            <person name="Rankin M."/>
            <person name="McCullough T.M."/>
            <person name="Qu P."/>
            <person name="Korobeynikov A."/>
            <person name="Smith J.L."/>
            <person name="Gerwick L."/>
            <person name="Gerwick W.H."/>
        </authorList>
    </citation>
    <scope>NUCLEOTIDE SEQUENCE [LARGE SCALE GENOMIC DNA]</scope>
    <source>
        <strain evidence="13 14">PAB10Feb10-1</strain>
    </source>
</reference>
<keyword evidence="5 10" id="KW-0808">Transferase</keyword>
<feature type="transmembrane region" description="Helical" evidence="10">
    <location>
        <begin position="243"/>
        <end position="264"/>
    </location>
</feature>
<dbReference type="GO" id="GO:0005886">
    <property type="term" value="C:plasma membrane"/>
    <property type="evidence" value="ECO:0007669"/>
    <property type="project" value="UniProtKB-SubCell"/>
</dbReference>
<dbReference type="EMBL" id="RCBY01000132">
    <property type="protein sequence ID" value="RQH34514.1"/>
    <property type="molecule type" value="Genomic_DNA"/>
</dbReference>
<dbReference type="PANTHER" id="PTHR10050:SF46">
    <property type="entry name" value="PROTEIN O-MANNOSYL-TRANSFERASE 2"/>
    <property type="match status" value="1"/>
</dbReference>
<feature type="domain" description="ArnT-like N-terminal" evidence="11">
    <location>
        <begin position="21"/>
        <end position="259"/>
    </location>
</feature>
<proteinExistence type="inferred from homology"/>
<comment type="function">
    <text evidence="10">Protein O-mannosyltransferase that catalyzes the transfer of a single mannose residue from a polyprenol phospho-mannosyl lipidic donor to the hydroxyl group of selected serine and threonine residues in acceptor proteins.</text>
</comment>
<dbReference type="InterPro" id="IPR027005">
    <property type="entry name" value="PMT-like"/>
</dbReference>
<evidence type="ECO:0000256" key="9">
    <source>
        <dbReference type="ARBA" id="ARBA00093617"/>
    </source>
</evidence>
<evidence type="ECO:0000256" key="6">
    <source>
        <dbReference type="ARBA" id="ARBA00022692"/>
    </source>
</evidence>
<comment type="pathway">
    <text evidence="2 10">Protein modification; protein glycosylation.</text>
</comment>
<dbReference type="Proteomes" id="UP000269154">
    <property type="component" value="Unassembled WGS sequence"/>
</dbReference>
<name>A0A3N6RBU4_9CYAN</name>
<dbReference type="EC" id="2.4.1.-" evidence="10"/>
<dbReference type="InterPro" id="IPR003342">
    <property type="entry name" value="ArnT-like_N"/>
</dbReference>
<dbReference type="UniPathway" id="UPA00378"/>
<evidence type="ECO:0000313" key="13">
    <source>
        <dbReference type="EMBL" id="RQH34514.1"/>
    </source>
</evidence>
<evidence type="ECO:0000256" key="5">
    <source>
        <dbReference type="ARBA" id="ARBA00022679"/>
    </source>
</evidence>
<keyword evidence="10" id="KW-1003">Cell membrane</keyword>
<sequence>MLFMQLISRKSSRWFIVGMASIFIFSIMLRFWQLGRFNTLVFDEVYYAKFANNYLTKTDFFNAHPPLSQYIIAISIWIGSHLPFGQEIVNNETGSTLAPWTYRWINALTGSFIPVVVGAIAYQLTRRQSYGFIAALLIALDGLFLVESRYALNNIYLVIFGLLGQFCLIIALQDWQLKQKIWLALAGINFGASAAIKWNGLGFLLSIYLLWIFAWVIEFLAPPKKSNFISPLRNLARLNLLKFTLNLFFIPIITYSLLWIPHIILNPKYGFWEMQKQIFSYHQRIGSGPDTHPYCAQWFTWPLMLRPVVYFYKNTGLLDQPEASLPPLPSDIGNPKVNPLIYDVHAMGNPALWWLSAVAILSLVLILINCIWDWEKKRKARRNKIFIKPKVKFIPASEMWFLLYLLLNWFANFLPWSKVTRCTFIYHYMGAAVFAILALAWWLDKWLNNRQVHLRAIGVTVIFIILFAFVFWMPIYLGLPISPQNWQMRMWFRSWI</sequence>
<keyword evidence="6 10" id="KW-0812">Transmembrane</keyword>
<comment type="subcellular location">
    <subcellularLocation>
        <location evidence="10">Cell membrane</location>
    </subcellularLocation>
    <subcellularLocation>
        <location evidence="1">Endomembrane system</location>
        <topology evidence="1">Multi-pass membrane protein</topology>
    </subcellularLocation>
</comment>
<dbReference type="PANTHER" id="PTHR10050">
    <property type="entry name" value="DOLICHYL-PHOSPHATE-MANNOSE--PROTEIN MANNOSYLTRANSFERASE"/>
    <property type="match status" value="1"/>
</dbReference>
<feature type="transmembrane region" description="Helical" evidence="10">
    <location>
        <begin position="104"/>
        <end position="122"/>
    </location>
</feature>
<evidence type="ECO:0000313" key="14">
    <source>
        <dbReference type="Proteomes" id="UP000269154"/>
    </source>
</evidence>
<feature type="transmembrane region" description="Helical" evidence="10">
    <location>
        <begin position="423"/>
        <end position="444"/>
    </location>
</feature>
<organism evidence="13 14">
    <name type="scientific">Okeania hirsuta</name>
    <dbReference type="NCBI Taxonomy" id="1458930"/>
    <lineage>
        <taxon>Bacteria</taxon>
        <taxon>Bacillati</taxon>
        <taxon>Cyanobacteriota</taxon>
        <taxon>Cyanophyceae</taxon>
        <taxon>Oscillatoriophycideae</taxon>
        <taxon>Oscillatoriales</taxon>
        <taxon>Microcoleaceae</taxon>
        <taxon>Okeania</taxon>
    </lineage>
</organism>
<feature type="transmembrane region" description="Helical" evidence="10">
    <location>
        <begin position="12"/>
        <end position="32"/>
    </location>
</feature>
<dbReference type="OrthoDB" id="9776737at2"/>
<evidence type="ECO:0000256" key="4">
    <source>
        <dbReference type="ARBA" id="ARBA00022676"/>
    </source>
</evidence>
<evidence type="ECO:0000256" key="7">
    <source>
        <dbReference type="ARBA" id="ARBA00022989"/>
    </source>
</evidence>
<dbReference type="InterPro" id="IPR032421">
    <property type="entry name" value="PMT_4TMC"/>
</dbReference>
<dbReference type="GO" id="GO:0004169">
    <property type="term" value="F:dolichyl-phosphate-mannose-protein mannosyltransferase activity"/>
    <property type="evidence" value="ECO:0007669"/>
    <property type="project" value="UniProtKB-UniRule"/>
</dbReference>
<feature type="transmembrane region" description="Helical" evidence="10">
    <location>
        <begin position="129"/>
        <end position="146"/>
    </location>
</feature>
<accession>A0A3N6RBU4</accession>
<evidence type="ECO:0000259" key="11">
    <source>
        <dbReference type="Pfam" id="PF02366"/>
    </source>
</evidence>
<dbReference type="Pfam" id="PF16192">
    <property type="entry name" value="PMT_4TMC"/>
    <property type="match status" value="1"/>
</dbReference>
<evidence type="ECO:0000259" key="12">
    <source>
        <dbReference type="Pfam" id="PF16192"/>
    </source>
</evidence>
<dbReference type="Pfam" id="PF02366">
    <property type="entry name" value="PMT"/>
    <property type="match status" value="1"/>
</dbReference>
<keyword evidence="7 10" id="KW-1133">Transmembrane helix</keyword>
<evidence type="ECO:0000256" key="2">
    <source>
        <dbReference type="ARBA" id="ARBA00004922"/>
    </source>
</evidence>
<feature type="transmembrane region" description="Helical" evidence="10">
    <location>
        <begin position="393"/>
        <end position="411"/>
    </location>
</feature>
<feature type="transmembrane region" description="Helical" evidence="10">
    <location>
        <begin position="204"/>
        <end position="222"/>
    </location>
</feature>
<feature type="transmembrane region" description="Helical" evidence="10">
    <location>
        <begin position="152"/>
        <end position="172"/>
    </location>
</feature>
<feature type="transmembrane region" description="Helical" evidence="10">
    <location>
        <begin position="456"/>
        <end position="479"/>
    </location>
</feature>
<dbReference type="GO" id="GO:0012505">
    <property type="term" value="C:endomembrane system"/>
    <property type="evidence" value="ECO:0007669"/>
    <property type="project" value="UniProtKB-SubCell"/>
</dbReference>
<feature type="domain" description="Protein O-mannosyl-transferase C-terminal four TM" evidence="12">
    <location>
        <begin position="270"/>
        <end position="495"/>
    </location>
</feature>
<evidence type="ECO:0000256" key="1">
    <source>
        <dbReference type="ARBA" id="ARBA00004127"/>
    </source>
</evidence>
<keyword evidence="4 10" id="KW-0328">Glycosyltransferase</keyword>
<feature type="transmembrane region" description="Helical" evidence="10">
    <location>
        <begin position="351"/>
        <end position="372"/>
    </location>
</feature>
<evidence type="ECO:0000256" key="3">
    <source>
        <dbReference type="ARBA" id="ARBA00007222"/>
    </source>
</evidence>
<evidence type="ECO:0000256" key="10">
    <source>
        <dbReference type="RuleBase" id="RU367007"/>
    </source>
</evidence>